<dbReference type="AlphaFoldDB" id="A0A918K1D2"/>
<sequence>MRIIKIITVVVLLLTFTDTIAQSNVDVLKTRTTKTFEFEKNGKKIPYRITVYKTSNSKVELKEEDKNKINQNTKATPEQVTKLIYIDNDMYSDYDKYIVLSYTKDAKDSFELKPTKKGFSVIVDNKNVEYIFGEGVYFVNNDDKDFFFVEEFDSI</sequence>
<reference evidence="2 3" key="1">
    <citation type="journal article" date="2014" name="Int. J. Syst. Evol. Microbiol.">
        <title>Complete genome sequence of Corynebacterium casei LMG S-19264T (=DSM 44701T), isolated from a smear-ripened cheese.</title>
        <authorList>
            <consortium name="US DOE Joint Genome Institute (JGI-PGF)"/>
            <person name="Walter F."/>
            <person name="Albersmeier A."/>
            <person name="Kalinowski J."/>
            <person name="Ruckert C."/>
        </authorList>
    </citation>
    <scope>NUCLEOTIDE SEQUENCE [LARGE SCALE GENOMIC DNA]</scope>
    <source>
        <strain evidence="2 3">KCTC 12285</strain>
    </source>
</reference>
<gene>
    <name evidence="2" type="ORF">GCM10007384_39190</name>
</gene>
<evidence type="ECO:0000313" key="3">
    <source>
        <dbReference type="Proteomes" id="UP000601108"/>
    </source>
</evidence>
<proteinExistence type="predicted"/>
<dbReference type="Proteomes" id="UP000601108">
    <property type="component" value="Unassembled WGS sequence"/>
</dbReference>
<keyword evidence="3" id="KW-1185">Reference proteome</keyword>
<feature type="chain" id="PRO_5037273013" evidence="1">
    <location>
        <begin position="22"/>
        <end position="155"/>
    </location>
</feature>
<organism evidence="2 3">
    <name type="scientific">Aquimarina muelleri</name>
    <dbReference type="NCBI Taxonomy" id="279356"/>
    <lineage>
        <taxon>Bacteria</taxon>
        <taxon>Pseudomonadati</taxon>
        <taxon>Bacteroidota</taxon>
        <taxon>Flavobacteriia</taxon>
        <taxon>Flavobacteriales</taxon>
        <taxon>Flavobacteriaceae</taxon>
        <taxon>Aquimarina</taxon>
    </lineage>
</organism>
<dbReference type="RefSeq" id="WP_027413967.1">
    <property type="nucleotide sequence ID" value="NZ_BMWS01000050.1"/>
</dbReference>
<evidence type="ECO:0000256" key="1">
    <source>
        <dbReference type="SAM" id="SignalP"/>
    </source>
</evidence>
<feature type="signal peptide" evidence="1">
    <location>
        <begin position="1"/>
        <end position="21"/>
    </location>
</feature>
<protein>
    <submittedName>
        <fullName evidence="2">Uncharacterized protein</fullName>
    </submittedName>
</protein>
<evidence type="ECO:0000313" key="2">
    <source>
        <dbReference type="EMBL" id="GGX34875.1"/>
    </source>
</evidence>
<accession>A0A918K1D2</accession>
<comment type="caution">
    <text evidence="2">The sequence shown here is derived from an EMBL/GenBank/DDBJ whole genome shotgun (WGS) entry which is preliminary data.</text>
</comment>
<name>A0A918K1D2_9FLAO</name>
<dbReference type="EMBL" id="BMWS01000050">
    <property type="protein sequence ID" value="GGX34875.1"/>
    <property type="molecule type" value="Genomic_DNA"/>
</dbReference>
<keyword evidence="1" id="KW-0732">Signal</keyword>